<keyword evidence="2" id="KW-1185">Reference proteome</keyword>
<accession>A0ABP7LJ52</accession>
<evidence type="ECO:0000313" key="2">
    <source>
        <dbReference type="Proteomes" id="UP001501563"/>
    </source>
</evidence>
<dbReference type="EMBL" id="BAAAZA010000045">
    <property type="protein sequence ID" value="GAA3900565.1"/>
    <property type="molecule type" value="Genomic_DNA"/>
</dbReference>
<gene>
    <name evidence="1" type="ORF">GCM10022207_81630</name>
</gene>
<organism evidence="1 2">
    <name type="scientific">Streptomyces lannensis</name>
    <dbReference type="NCBI Taxonomy" id="766498"/>
    <lineage>
        <taxon>Bacteria</taxon>
        <taxon>Bacillati</taxon>
        <taxon>Actinomycetota</taxon>
        <taxon>Actinomycetes</taxon>
        <taxon>Kitasatosporales</taxon>
        <taxon>Streptomycetaceae</taxon>
        <taxon>Streptomyces</taxon>
    </lineage>
</organism>
<comment type="caution">
    <text evidence="1">The sequence shown here is derived from an EMBL/GenBank/DDBJ whole genome shotgun (WGS) entry which is preliminary data.</text>
</comment>
<dbReference type="RefSeq" id="WP_345553934.1">
    <property type="nucleotide sequence ID" value="NZ_BAAAZA010000045.1"/>
</dbReference>
<sequence>MQSPDPSFRRRLLIESLTVLAADAQTQLAWLARHDVVTDEIALDFDHAFRMAEALVEEGQLDRGVLPDLREINTVLSEMSGAEHAGRWTTDALCVDEGWSRARQVARRVLVAELGEWQRPLWEISVIR</sequence>
<protein>
    <submittedName>
        <fullName evidence="1">Uncharacterized protein</fullName>
    </submittedName>
</protein>
<evidence type="ECO:0000313" key="1">
    <source>
        <dbReference type="EMBL" id="GAA3900565.1"/>
    </source>
</evidence>
<name>A0ABP7LJ52_9ACTN</name>
<dbReference type="Proteomes" id="UP001501563">
    <property type="component" value="Unassembled WGS sequence"/>
</dbReference>
<proteinExistence type="predicted"/>
<reference evidence="2" key="1">
    <citation type="journal article" date="2019" name="Int. J. Syst. Evol. Microbiol.">
        <title>The Global Catalogue of Microorganisms (GCM) 10K type strain sequencing project: providing services to taxonomists for standard genome sequencing and annotation.</title>
        <authorList>
            <consortium name="The Broad Institute Genomics Platform"/>
            <consortium name="The Broad Institute Genome Sequencing Center for Infectious Disease"/>
            <person name="Wu L."/>
            <person name="Ma J."/>
        </authorList>
    </citation>
    <scope>NUCLEOTIDE SEQUENCE [LARGE SCALE GENOMIC DNA]</scope>
    <source>
        <strain evidence="2">JCM 16578</strain>
    </source>
</reference>